<name>A0ABX1DXU8_9PROT</name>
<proteinExistence type="predicted"/>
<sequence length="65" mass="7286">MDDQAFRRERLLASGLLREVTPGEEAALWRFMAERAAPTSLDRPPPMPRPPARAADRTILSVRTA</sequence>
<keyword evidence="3" id="KW-1185">Reference proteome</keyword>
<evidence type="ECO:0000256" key="1">
    <source>
        <dbReference type="SAM" id="MobiDB-lite"/>
    </source>
</evidence>
<feature type="region of interest" description="Disordered" evidence="1">
    <location>
        <begin position="37"/>
        <end position="65"/>
    </location>
</feature>
<dbReference type="EMBL" id="JAAVNE010000001">
    <property type="protein sequence ID" value="NKC29323.1"/>
    <property type="molecule type" value="Genomic_DNA"/>
</dbReference>
<reference evidence="2 3" key="1">
    <citation type="submission" date="2020-03" db="EMBL/GenBank/DDBJ databases">
        <title>Roseomonas selenitidurans sp. nov. isolated from urban soil.</title>
        <authorList>
            <person name="Liu H."/>
        </authorList>
    </citation>
    <scope>NUCLEOTIDE SEQUENCE [LARGE SCALE GENOMIC DNA]</scope>
    <source>
        <strain evidence="2 3">BU-1</strain>
    </source>
</reference>
<dbReference type="RefSeq" id="WP_168026948.1">
    <property type="nucleotide sequence ID" value="NZ_JAAVNE010000001.1"/>
</dbReference>
<accession>A0ABX1DXU8</accession>
<comment type="caution">
    <text evidence="2">The sequence shown here is derived from an EMBL/GenBank/DDBJ whole genome shotgun (WGS) entry which is preliminary data.</text>
</comment>
<gene>
    <name evidence="2" type="ORF">HEQ75_00500</name>
</gene>
<organism evidence="2 3">
    <name type="scientific">Falsiroseomonas selenitidurans</name>
    <dbReference type="NCBI Taxonomy" id="2716335"/>
    <lineage>
        <taxon>Bacteria</taxon>
        <taxon>Pseudomonadati</taxon>
        <taxon>Pseudomonadota</taxon>
        <taxon>Alphaproteobacteria</taxon>
        <taxon>Acetobacterales</taxon>
        <taxon>Roseomonadaceae</taxon>
        <taxon>Falsiroseomonas</taxon>
    </lineage>
</organism>
<evidence type="ECO:0000313" key="2">
    <source>
        <dbReference type="EMBL" id="NKC29323.1"/>
    </source>
</evidence>
<protein>
    <submittedName>
        <fullName evidence="2">Uncharacterized protein</fullName>
    </submittedName>
</protein>
<dbReference type="Proteomes" id="UP000787635">
    <property type="component" value="Unassembled WGS sequence"/>
</dbReference>
<evidence type="ECO:0000313" key="3">
    <source>
        <dbReference type="Proteomes" id="UP000787635"/>
    </source>
</evidence>